<keyword evidence="7" id="KW-1185">Reference proteome</keyword>
<dbReference type="GO" id="GO:0043709">
    <property type="term" value="P:cell adhesion involved in single-species biofilm formation"/>
    <property type="evidence" value="ECO:0007669"/>
    <property type="project" value="TreeGrafter"/>
</dbReference>
<dbReference type="GO" id="GO:0005886">
    <property type="term" value="C:plasma membrane"/>
    <property type="evidence" value="ECO:0007669"/>
    <property type="project" value="TreeGrafter"/>
</dbReference>
<accession>A0A3P3VMA2</accession>
<feature type="domain" description="GGDEF" evidence="5">
    <location>
        <begin position="207"/>
        <end position="339"/>
    </location>
</feature>
<evidence type="ECO:0000313" key="6">
    <source>
        <dbReference type="EMBL" id="RRJ83760.1"/>
    </source>
</evidence>
<dbReference type="FunFam" id="3.30.70.270:FF:000001">
    <property type="entry name" value="Diguanylate cyclase domain protein"/>
    <property type="match status" value="1"/>
</dbReference>
<dbReference type="PROSITE" id="PS50887">
    <property type="entry name" value="GGDEF"/>
    <property type="match status" value="1"/>
</dbReference>
<evidence type="ECO:0000256" key="4">
    <source>
        <dbReference type="SAM" id="Phobius"/>
    </source>
</evidence>
<dbReference type="Proteomes" id="UP000280792">
    <property type="component" value="Unassembled WGS sequence"/>
</dbReference>
<feature type="transmembrane region" description="Helical" evidence="4">
    <location>
        <begin position="108"/>
        <end position="131"/>
    </location>
</feature>
<dbReference type="Pfam" id="PF20967">
    <property type="entry name" value="MASE7"/>
    <property type="match status" value="1"/>
</dbReference>
<dbReference type="GO" id="GO:1902201">
    <property type="term" value="P:negative regulation of bacterial-type flagellum-dependent cell motility"/>
    <property type="evidence" value="ECO:0007669"/>
    <property type="project" value="TreeGrafter"/>
</dbReference>
<dbReference type="Pfam" id="PF00990">
    <property type="entry name" value="GGDEF"/>
    <property type="match status" value="1"/>
</dbReference>
<dbReference type="PANTHER" id="PTHR45138">
    <property type="entry name" value="REGULATORY COMPONENTS OF SENSORY TRANSDUCTION SYSTEM"/>
    <property type="match status" value="1"/>
</dbReference>
<evidence type="ECO:0000313" key="7">
    <source>
        <dbReference type="Proteomes" id="UP000280792"/>
    </source>
</evidence>
<dbReference type="InterPro" id="IPR048432">
    <property type="entry name" value="MASE7"/>
</dbReference>
<gene>
    <name evidence="6" type="ORF">D0544_01160</name>
</gene>
<evidence type="ECO:0000259" key="5">
    <source>
        <dbReference type="PROSITE" id="PS50887"/>
    </source>
</evidence>
<comment type="caution">
    <text evidence="6">The sequence shown here is derived from an EMBL/GenBank/DDBJ whole genome shotgun (WGS) entry which is preliminary data.</text>
</comment>
<dbReference type="SUPFAM" id="SSF55073">
    <property type="entry name" value="Nucleotide cyclase"/>
    <property type="match status" value="1"/>
</dbReference>
<dbReference type="AlphaFoldDB" id="A0A3P3VMA2"/>
<evidence type="ECO:0000256" key="1">
    <source>
        <dbReference type="ARBA" id="ARBA00001946"/>
    </source>
</evidence>
<dbReference type="EMBL" id="QWEZ01000001">
    <property type="protein sequence ID" value="RRJ83760.1"/>
    <property type="molecule type" value="Genomic_DNA"/>
</dbReference>
<dbReference type="NCBIfam" id="TIGR00254">
    <property type="entry name" value="GGDEF"/>
    <property type="match status" value="1"/>
</dbReference>
<sequence length="341" mass="38454">MVINQFMLLVLLVTLAYQMLYLLTDAERMRPVMMVHGLSILGFLLALLANYRRHYLSAALLSLGVPMMIQVPGVTYMISADSGMHLFLLSSGVLTFLVFSNQLRWLRYLFLVVSTLLFVLLDSFCTPEIAAVTLPAEQLRVMFLLNLVSFVLLLYALSTLFHGQLILQGGRIERQARDLAHLANTDLLTQLPNRRRIITEAQRSGLFQGVVAIADIDHFKAVNDRYGHACGDAILQKVAQVLQHSIREVDRVGRWGGEEFIFLLSYSSAEEALRVLERVREQVEATEVQFEGHAFRVTISIGMAVMDAERSFDEALREADNALYRGKRQGRNCVVTEAIAY</sequence>
<dbReference type="InterPro" id="IPR043128">
    <property type="entry name" value="Rev_trsase/Diguanyl_cyclase"/>
</dbReference>
<dbReference type="SMART" id="SM00267">
    <property type="entry name" value="GGDEF"/>
    <property type="match status" value="1"/>
</dbReference>
<dbReference type="Gene3D" id="3.30.70.270">
    <property type="match status" value="1"/>
</dbReference>
<name>A0A3P3VMA2_9GAMM</name>
<reference evidence="6 7" key="1">
    <citation type="submission" date="2018-08" db="EMBL/GenBank/DDBJ databases">
        <authorList>
            <person name="Khan S.A."/>
        </authorList>
    </citation>
    <scope>NUCLEOTIDE SEQUENCE [LARGE SCALE GENOMIC DNA]</scope>
    <source>
        <strain evidence="6 7">GTF-13</strain>
    </source>
</reference>
<keyword evidence="4" id="KW-0812">Transmembrane</keyword>
<dbReference type="GO" id="GO:0052621">
    <property type="term" value="F:diguanylate cyclase activity"/>
    <property type="evidence" value="ECO:0007669"/>
    <property type="project" value="UniProtKB-EC"/>
</dbReference>
<dbReference type="PANTHER" id="PTHR45138:SF9">
    <property type="entry name" value="DIGUANYLATE CYCLASE DGCM-RELATED"/>
    <property type="match status" value="1"/>
</dbReference>
<reference evidence="6 7" key="2">
    <citation type="submission" date="2018-12" db="EMBL/GenBank/DDBJ databases">
        <title>Simiduia agarivorans gen. nov., sp. nov., a marine, agarolytic bacterium isolated from shallow coastal water from Keelung, Taiwan.</title>
        <authorList>
            <person name="Shieh W.Y."/>
        </authorList>
    </citation>
    <scope>NUCLEOTIDE SEQUENCE [LARGE SCALE GENOMIC DNA]</scope>
    <source>
        <strain evidence="6 7">GTF-13</strain>
    </source>
</reference>
<comment type="catalytic activity">
    <reaction evidence="3">
        <text>2 GTP = 3',3'-c-di-GMP + 2 diphosphate</text>
        <dbReference type="Rhea" id="RHEA:24898"/>
        <dbReference type="ChEBI" id="CHEBI:33019"/>
        <dbReference type="ChEBI" id="CHEBI:37565"/>
        <dbReference type="ChEBI" id="CHEBI:58805"/>
        <dbReference type="EC" id="2.7.7.65"/>
    </reaction>
</comment>
<feature type="transmembrane region" description="Helical" evidence="4">
    <location>
        <begin position="32"/>
        <end position="51"/>
    </location>
</feature>
<dbReference type="EC" id="2.7.7.65" evidence="2"/>
<comment type="cofactor">
    <cofactor evidence="1">
        <name>Mg(2+)</name>
        <dbReference type="ChEBI" id="CHEBI:18420"/>
    </cofactor>
</comment>
<dbReference type="InterPro" id="IPR050469">
    <property type="entry name" value="Diguanylate_Cyclase"/>
</dbReference>
<keyword evidence="4" id="KW-0472">Membrane</keyword>
<feature type="transmembrane region" description="Helical" evidence="4">
    <location>
        <begin position="58"/>
        <end position="78"/>
    </location>
</feature>
<evidence type="ECO:0000256" key="2">
    <source>
        <dbReference type="ARBA" id="ARBA00012528"/>
    </source>
</evidence>
<feature type="transmembrane region" description="Helical" evidence="4">
    <location>
        <begin position="143"/>
        <end position="167"/>
    </location>
</feature>
<dbReference type="CDD" id="cd01949">
    <property type="entry name" value="GGDEF"/>
    <property type="match status" value="1"/>
</dbReference>
<proteinExistence type="predicted"/>
<evidence type="ECO:0000256" key="3">
    <source>
        <dbReference type="ARBA" id="ARBA00034247"/>
    </source>
</evidence>
<organism evidence="6 7">
    <name type="scientific">Aestuariirhabdus litorea</name>
    <dbReference type="NCBI Taxonomy" id="2528527"/>
    <lineage>
        <taxon>Bacteria</taxon>
        <taxon>Pseudomonadati</taxon>
        <taxon>Pseudomonadota</taxon>
        <taxon>Gammaproteobacteria</taxon>
        <taxon>Oceanospirillales</taxon>
        <taxon>Aestuariirhabdaceae</taxon>
        <taxon>Aestuariirhabdus</taxon>
    </lineage>
</organism>
<protein>
    <recommendedName>
        <fullName evidence="2">diguanylate cyclase</fullName>
        <ecNumber evidence="2">2.7.7.65</ecNumber>
    </recommendedName>
</protein>
<dbReference type="InterPro" id="IPR000160">
    <property type="entry name" value="GGDEF_dom"/>
</dbReference>
<dbReference type="InterPro" id="IPR029787">
    <property type="entry name" value="Nucleotide_cyclase"/>
</dbReference>
<keyword evidence="4" id="KW-1133">Transmembrane helix</keyword>
<feature type="transmembrane region" description="Helical" evidence="4">
    <location>
        <begin position="84"/>
        <end position="101"/>
    </location>
</feature>